<comment type="caution">
    <text evidence="1">The sequence shown here is derived from an EMBL/GenBank/DDBJ whole genome shotgun (WGS) entry which is preliminary data.</text>
</comment>
<dbReference type="EMBL" id="JBEVCJ010000034">
    <property type="protein sequence ID" value="MET1257087.1"/>
    <property type="molecule type" value="Genomic_DNA"/>
</dbReference>
<sequence>MNNALSTKNINLLFKVFFILAVCFTFFKAQAVDSYISNTIAVDTPAPNFHAERVLGPTGTQALNSDYSATSQKASKVSLYRYWNSTIGDHMYTTNWGEMGSGQNGWIYEGIEGQIFSSPAANTVPLYRYWNITIGDHFYTTNWGEMGSGQNGWTYEGIVGYIHDTPASGTKPLYRYWNVTIGDHLYTTNYSELGSGKHGWVLEGIQGYIY</sequence>
<dbReference type="Proteomes" id="UP001548189">
    <property type="component" value="Unassembled WGS sequence"/>
</dbReference>
<accession>A0ABV2BYR8</accession>
<dbReference type="InterPro" id="IPR043708">
    <property type="entry name" value="DUF5648"/>
</dbReference>
<evidence type="ECO:0000313" key="2">
    <source>
        <dbReference type="Proteomes" id="UP001548189"/>
    </source>
</evidence>
<gene>
    <name evidence="1" type="ORF">ABVT43_18230</name>
</gene>
<keyword evidence="2" id="KW-1185">Reference proteome</keyword>
<organism evidence="1 2">
    <name type="scientific">Aliikangiella maris</name>
    <dbReference type="NCBI Taxonomy" id="3162458"/>
    <lineage>
        <taxon>Bacteria</taxon>
        <taxon>Pseudomonadati</taxon>
        <taxon>Pseudomonadota</taxon>
        <taxon>Gammaproteobacteria</taxon>
        <taxon>Oceanospirillales</taxon>
        <taxon>Pleioneaceae</taxon>
        <taxon>Aliikangiella</taxon>
    </lineage>
</organism>
<proteinExistence type="predicted"/>
<evidence type="ECO:0000313" key="1">
    <source>
        <dbReference type="EMBL" id="MET1257087.1"/>
    </source>
</evidence>
<name>A0ABV2BYR8_9GAMM</name>
<reference evidence="1 2" key="1">
    <citation type="submission" date="2024-06" db="EMBL/GenBank/DDBJ databases">
        <authorList>
            <person name="Li F."/>
        </authorList>
    </citation>
    <scope>NUCLEOTIDE SEQUENCE [LARGE SCALE GENOMIC DNA]</scope>
    <source>
        <strain evidence="1 2">GXAS 311</strain>
    </source>
</reference>
<protein>
    <submittedName>
        <fullName evidence="1">Uncharacterized protein</fullName>
    </submittedName>
</protein>
<dbReference type="Pfam" id="PF18885">
    <property type="entry name" value="DUF5648"/>
    <property type="match status" value="1"/>
</dbReference>